<evidence type="ECO:0000256" key="1">
    <source>
        <dbReference type="ARBA" id="ARBA00010982"/>
    </source>
</evidence>
<evidence type="ECO:0000259" key="8">
    <source>
        <dbReference type="Pfam" id="PF00108"/>
    </source>
</evidence>
<dbReference type="PROSITE" id="PS00099">
    <property type="entry name" value="THIOLASE_3"/>
    <property type="match status" value="1"/>
</dbReference>
<dbReference type="InterPro" id="IPR020615">
    <property type="entry name" value="Thiolase_acyl_enz_int_AS"/>
</dbReference>
<comment type="pathway">
    <text evidence="5">Metabolic intermediate biosynthesis; (R)-mevalonate biosynthesis; (R)-mevalonate from acetyl-CoA: step 1/3.</text>
</comment>
<dbReference type="AlphaFoldDB" id="A0A4R2PV35"/>
<dbReference type="NCBIfam" id="TIGR01930">
    <property type="entry name" value="AcCoA-C-Actrans"/>
    <property type="match status" value="1"/>
</dbReference>
<dbReference type="GO" id="GO:0044281">
    <property type="term" value="P:small molecule metabolic process"/>
    <property type="evidence" value="ECO:0007669"/>
    <property type="project" value="UniProtKB-ARBA"/>
</dbReference>
<evidence type="ECO:0000256" key="3">
    <source>
        <dbReference type="ARBA" id="ARBA00022752"/>
    </source>
</evidence>
<reference evidence="10 11" key="1">
    <citation type="submission" date="2019-03" db="EMBL/GenBank/DDBJ databases">
        <title>Genomic Encyclopedia of Type Strains, Phase IV (KMG-IV): sequencing the most valuable type-strain genomes for metagenomic binning, comparative biology and taxonomic classification.</title>
        <authorList>
            <person name="Goeker M."/>
        </authorList>
    </citation>
    <scope>NUCLEOTIDE SEQUENCE [LARGE SCALE GENOMIC DNA]</scope>
    <source>
        <strain evidence="10 11">DSM 18063</strain>
    </source>
</reference>
<evidence type="ECO:0000313" key="10">
    <source>
        <dbReference type="EMBL" id="TCP39777.1"/>
    </source>
</evidence>
<dbReference type="CDD" id="cd00751">
    <property type="entry name" value="thiolase"/>
    <property type="match status" value="1"/>
</dbReference>
<keyword evidence="3" id="KW-0583">PHB biosynthesis</keyword>
<evidence type="ECO:0000256" key="6">
    <source>
        <dbReference type="PIRSR" id="PIRSR000429-1"/>
    </source>
</evidence>
<keyword evidence="2 7" id="KW-0808">Transferase</keyword>
<proteinExistence type="inferred from homology"/>
<feature type="active site" description="Acyl-thioester intermediate" evidence="6">
    <location>
        <position position="86"/>
    </location>
</feature>
<dbReference type="GO" id="GO:0042619">
    <property type="term" value="P:poly-hydroxybutyrate biosynthetic process"/>
    <property type="evidence" value="ECO:0007669"/>
    <property type="project" value="UniProtKB-KW"/>
</dbReference>
<dbReference type="FunFam" id="3.40.47.10:FF:000010">
    <property type="entry name" value="Acetyl-CoA acetyltransferase (Thiolase)"/>
    <property type="match status" value="1"/>
</dbReference>
<feature type="active site" description="Proton acceptor" evidence="6">
    <location>
        <position position="346"/>
    </location>
</feature>
<feature type="active site" description="Proton acceptor" evidence="6">
    <location>
        <position position="376"/>
    </location>
</feature>
<evidence type="ECO:0000256" key="4">
    <source>
        <dbReference type="ARBA" id="ARBA00023315"/>
    </source>
</evidence>
<feature type="domain" description="Thiolase C-terminal" evidence="9">
    <location>
        <begin position="269"/>
        <end position="389"/>
    </location>
</feature>
<dbReference type="OrthoDB" id="9764638at2"/>
<organism evidence="10 11">
    <name type="scientific">Rhodovulum marinum</name>
    <dbReference type="NCBI Taxonomy" id="320662"/>
    <lineage>
        <taxon>Bacteria</taxon>
        <taxon>Pseudomonadati</taxon>
        <taxon>Pseudomonadota</taxon>
        <taxon>Alphaproteobacteria</taxon>
        <taxon>Rhodobacterales</taxon>
        <taxon>Paracoccaceae</taxon>
        <taxon>Rhodovulum</taxon>
    </lineage>
</organism>
<comment type="similarity">
    <text evidence="1 7">Belongs to the thiolase-like superfamily. Thiolase family.</text>
</comment>
<dbReference type="Gene3D" id="3.40.47.10">
    <property type="match status" value="2"/>
</dbReference>
<dbReference type="InterPro" id="IPR020617">
    <property type="entry name" value="Thiolase_C"/>
</dbReference>
<name>A0A4R2PV35_9RHOB</name>
<dbReference type="EMBL" id="SLXP01000010">
    <property type="protein sequence ID" value="TCP39777.1"/>
    <property type="molecule type" value="Genomic_DNA"/>
</dbReference>
<dbReference type="InterPro" id="IPR020610">
    <property type="entry name" value="Thiolase_AS"/>
</dbReference>
<feature type="domain" description="Thiolase N-terminal" evidence="8">
    <location>
        <begin position="4"/>
        <end position="259"/>
    </location>
</feature>
<keyword evidence="4 7" id="KW-0012">Acyltransferase</keyword>
<evidence type="ECO:0000256" key="5">
    <source>
        <dbReference type="ARBA" id="ARBA00037924"/>
    </source>
</evidence>
<dbReference type="PANTHER" id="PTHR18919:SF138">
    <property type="entry name" value="ACETYL-COA C-ACETYLTRANSFERASE"/>
    <property type="match status" value="1"/>
</dbReference>
<evidence type="ECO:0000256" key="7">
    <source>
        <dbReference type="RuleBase" id="RU003557"/>
    </source>
</evidence>
<dbReference type="SUPFAM" id="SSF53901">
    <property type="entry name" value="Thiolase-like"/>
    <property type="match status" value="2"/>
</dbReference>
<dbReference type="Pfam" id="PF00108">
    <property type="entry name" value="Thiolase_N"/>
    <property type="match status" value="1"/>
</dbReference>
<dbReference type="PIRSF" id="PIRSF000429">
    <property type="entry name" value="Ac-CoA_Ac_transf"/>
    <property type="match status" value="1"/>
</dbReference>
<protein>
    <submittedName>
        <fullName evidence="10">Acetyl-CoA C-acetyltransferase</fullName>
    </submittedName>
</protein>
<dbReference type="PANTHER" id="PTHR18919">
    <property type="entry name" value="ACETYL-COA C-ACYLTRANSFERASE"/>
    <property type="match status" value="1"/>
</dbReference>
<dbReference type="RefSeq" id="WP_132464132.1">
    <property type="nucleotide sequence ID" value="NZ_SLXP01000010.1"/>
</dbReference>
<evidence type="ECO:0000259" key="9">
    <source>
        <dbReference type="Pfam" id="PF02803"/>
    </source>
</evidence>
<keyword evidence="11" id="KW-1185">Reference proteome</keyword>
<dbReference type="PROSITE" id="PS00098">
    <property type="entry name" value="THIOLASE_1"/>
    <property type="match status" value="1"/>
</dbReference>
<evidence type="ECO:0000313" key="11">
    <source>
        <dbReference type="Proteomes" id="UP000294835"/>
    </source>
</evidence>
<dbReference type="GO" id="GO:0003988">
    <property type="term" value="F:acetyl-CoA C-acyltransferase activity"/>
    <property type="evidence" value="ECO:0007669"/>
    <property type="project" value="UniProtKB-ARBA"/>
</dbReference>
<dbReference type="InterPro" id="IPR002155">
    <property type="entry name" value="Thiolase"/>
</dbReference>
<sequence length="390" mass="40219">MEEVVICGAARTPMGGFQGVFAGVDAPTLGGAAIRAALDGAGVETVDELLMGCVLPAGQGQAPARQAGFKAGLGEEVPATTLNKMCGSGMKTVMMAHDQLALGGAQVICAGGMESMTNAPYLLPAMRGGARIGHGQVIDHMFLDGLEDAYDKGRLMGTFAEDCAEAFQFTREAQDAYALGSLSNALVAQKSGAFDGEIVAVTVPSRKGETVVAEDEQPGNARPEKIPQLKPAFRKDGTVTPANASSISDGAAALVLATRSVAEPRGLPLRARILAHASHAQAPGWFTTAPVPAAQKLLARIGWDKDDVDLWEVNEAFAVVPMAFMREMGLPRDKVNVNGGACALGHPIGASGARIIVTLLNALEKRGLKRGVAAICIGGGEGTAIAIERP</sequence>
<gene>
    <name evidence="10" type="ORF">EV662_11082</name>
</gene>
<dbReference type="Proteomes" id="UP000294835">
    <property type="component" value="Unassembled WGS sequence"/>
</dbReference>
<accession>A0A4R2PV35</accession>
<evidence type="ECO:0000256" key="2">
    <source>
        <dbReference type="ARBA" id="ARBA00022679"/>
    </source>
</evidence>
<dbReference type="Pfam" id="PF02803">
    <property type="entry name" value="Thiolase_C"/>
    <property type="match status" value="1"/>
</dbReference>
<dbReference type="InterPro" id="IPR020616">
    <property type="entry name" value="Thiolase_N"/>
</dbReference>
<dbReference type="InterPro" id="IPR016039">
    <property type="entry name" value="Thiolase-like"/>
</dbReference>
<comment type="caution">
    <text evidence="10">The sequence shown here is derived from an EMBL/GenBank/DDBJ whole genome shotgun (WGS) entry which is preliminary data.</text>
</comment>